<organism evidence="2 3">
    <name type="scientific">Colletotrichum musicola</name>
    <dbReference type="NCBI Taxonomy" id="2175873"/>
    <lineage>
        <taxon>Eukaryota</taxon>
        <taxon>Fungi</taxon>
        <taxon>Dikarya</taxon>
        <taxon>Ascomycota</taxon>
        <taxon>Pezizomycotina</taxon>
        <taxon>Sordariomycetes</taxon>
        <taxon>Hypocreomycetidae</taxon>
        <taxon>Glomerellales</taxon>
        <taxon>Glomerellaceae</taxon>
        <taxon>Colletotrichum</taxon>
        <taxon>Colletotrichum orchidearum species complex</taxon>
    </lineage>
</organism>
<proteinExistence type="predicted"/>
<comment type="caution">
    <text evidence="2">The sequence shown here is derived from an EMBL/GenBank/DDBJ whole genome shotgun (WGS) entry which is preliminary data.</text>
</comment>
<sequence length="140" mass="15351">MGLQIAASRQWGSLLRRSSHPLLSVETKKNRGTGFDVNGSAMHSRLFGDLPRENRDMFRLKVREGKILARTEIQRQGSAGDFATVGPAGLRGGGESPAPWPPNPNPATLAKTEESSRVFTSGSFVVRWCGKFQRRLRCAA</sequence>
<feature type="region of interest" description="Disordered" evidence="1">
    <location>
        <begin position="78"/>
        <end position="107"/>
    </location>
</feature>
<evidence type="ECO:0000313" key="2">
    <source>
        <dbReference type="EMBL" id="KAF6837681.1"/>
    </source>
</evidence>
<name>A0A8H6KUS7_9PEZI</name>
<gene>
    <name evidence="2" type="ORF">CMUS01_04951</name>
</gene>
<keyword evidence="3" id="KW-1185">Reference proteome</keyword>
<dbReference type="EMBL" id="WIGM01000140">
    <property type="protein sequence ID" value="KAF6837681.1"/>
    <property type="molecule type" value="Genomic_DNA"/>
</dbReference>
<reference evidence="2" key="1">
    <citation type="journal article" date="2020" name="Phytopathology">
        <title>Genome Sequence Resources of Colletotrichum truncatum, C. plurivorum, C. musicola, and C. sojae: Four Species Pathogenic to Soybean (Glycine max).</title>
        <authorList>
            <person name="Rogerio F."/>
            <person name="Boufleur T.R."/>
            <person name="Ciampi-Guillardi M."/>
            <person name="Sukno S.A."/>
            <person name="Thon M.R."/>
            <person name="Massola Junior N.S."/>
            <person name="Baroncelli R."/>
        </authorList>
    </citation>
    <scope>NUCLEOTIDE SEQUENCE</scope>
    <source>
        <strain evidence="2">LFN0074</strain>
    </source>
</reference>
<dbReference type="Proteomes" id="UP000639643">
    <property type="component" value="Unassembled WGS sequence"/>
</dbReference>
<protein>
    <submittedName>
        <fullName evidence="2">Uncharacterized protein</fullName>
    </submittedName>
</protein>
<evidence type="ECO:0000313" key="3">
    <source>
        <dbReference type="Proteomes" id="UP000639643"/>
    </source>
</evidence>
<accession>A0A8H6KUS7</accession>
<evidence type="ECO:0000256" key="1">
    <source>
        <dbReference type="SAM" id="MobiDB-lite"/>
    </source>
</evidence>
<dbReference type="AlphaFoldDB" id="A0A8H6KUS7"/>